<comment type="similarity">
    <text evidence="2">Belongs to the major facilitator superfamily. EmrB family.</text>
</comment>
<feature type="transmembrane region" description="Helical" evidence="8">
    <location>
        <begin position="233"/>
        <end position="253"/>
    </location>
</feature>
<dbReference type="PRINTS" id="PR01036">
    <property type="entry name" value="TCRTETB"/>
</dbReference>
<accession>A0A1Y1ZNF8</accession>
<dbReference type="AlphaFoldDB" id="A0A1Y1ZNF8"/>
<feature type="transmembrane region" description="Helical" evidence="8">
    <location>
        <begin position="147"/>
        <end position="166"/>
    </location>
</feature>
<dbReference type="InterPro" id="IPR011701">
    <property type="entry name" value="MFS"/>
</dbReference>
<feature type="transmembrane region" description="Helical" evidence="8">
    <location>
        <begin position="115"/>
        <end position="135"/>
    </location>
</feature>
<keyword evidence="11" id="KW-1185">Reference proteome</keyword>
<dbReference type="PANTHER" id="PTHR42718">
    <property type="entry name" value="MAJOR FACILITATOR SUPERFAMILY MULTIDRUG TRANSPORTER MFSC"/>
    <property type="match status" value="1"/>
</dbReference>
<reference evidence="10 11" key="1">
    <citation type="submission" date="2016-08" db="EMBL/GenBank/DDBJ databases">
        <title>A Parts List for Fungal Cellulosomes Revealed by Comparative Genomics.</title>
        <authorList>
            <consortium name="DOE Joint Genome Institute"/>
            <person name="Haitjema C.H."/>
            <person name="Gilmore S.P."/>
            <person name="Henske J.K."/>
            <person name="Solomon K.V."/>
            <person name="De Groot R."/>
            <person name="Kuo A."/>
            <person name="Mondo S.J."/>
            <person name="Salamov A.A."/>
            <person name="Labutti K."/>
            <person name="Zhao Z."/>
            <person name="Chiniquy J."/>
            <person name="Barry K."/>
            <person name="Brewer H.M."/>
            <person name="Purvine S.O."/>
            <person name="Wright A.T."/>
            <person name="Boxma B."/>
            <person name="Van Alen T."/>
            <person name="Hackstein J.H."/>
            <person name="Baker S.E."/>
            <person name="Grigoriev I.V."/>
            <person name="O'Malley M.A."/>
        </authorList>
    </citation>
    <scope>NUCLEOTIDE SEQUENCE [LARGE SCALE GENOMIC DNA]</scope>
    <source>
        <strain evidence="10 11">G1</strain>
    </source>
</reference>
<keyword evidence="7 8" id="KW-0472">Membrane</keyword>
<name>A0A1Y1ZNF8_9FUNG</name>
<keyword evidence="3" id="KW-0813">Transport</keyword>
<dbReference type="OrthoDB" id="2962993at2759"/>
<dbReference type="PANTHER" id="PTHR42718:SF9">
    <property type="entry name" value="MAJOR FACILITATOR SUPERFAMILY MULTIDRUG TRANSPORTER MFSC"/>
    <property type="match status" value="1"/>
</dbReference>
<feature type="transmembrane region" description="Helical" evidence="8">
    <location>
        <begin position="205"/>
        <end position="227"/>
    </location>
</feature>
<dbReference type="Pfam" id="PF07690">
    <property type="entry name" value="MFS_1"/>
    <property type="match status" value="1"/>
</dbReference>
<feature type="transmembrane region" description="Helical" evidence="8">
    <location>
        <begin position="407"/>
        <end position="427"/>
    </location>
</feature>
<evidence type="ECO:0000259" key="9">
    <source>
        <dbReference type="PROSITE" id="PS50850"/>
    </source>
</evidence>
<dbReference type="GO" id="GO:0022857">
    <property type="term" value="F:transmembrane transporter activity"/>
    <property type="evidence" value="ECO:0007669"/>
    <property type="project" value="InterPro"/>
</dbReference>
<dbReference type="Gene3D" id="1.20.1720.10">
    <property type="entry name" value="Multidrug resistance protein D"/>
    <property type="match status" value="1"/>
</dbReference>
<evidence type="ECO:0000256" key="3">
    <source>
        <dbReference type="ARBA" id="ARBA00022448"/>
    </source>
</evidence>
<dbReference type="STRING" id="1754190.A0A1Y1ZNF8"/>
<dbReference type="Proteomes" id="UP000193920">
    <property type="component" value="Unassembled WGS sequence"/>
</dbReference>
<evidence type="ECO:0000256" key="1">
    <source>
        <dbReference type="ARBA" id="ARBA00004651"/>
    </source>
</evidence>
<dbReference type="InterPro" id="IPR036259">
    <property type="entry name" value="MFS_trans_sf"/>
</dbReference>
<feature type="transmembrane region" description="Helical" evidence="8">
    <location>
        <begin position="172"/>
        <end position="193"/>
    </location>
</feature>
<feature type="transmembrane region" description="Helical" evidence="8">
    <location>
        <begin position="439"/>
        <end position="458"/>
    </location>
</feature>
<dbReference type="InterPro" id="IPR004638">
    <property type="entry name" value="EmrB-like"/>
</dbReference>
<evidence type="ECO:0000256" key="2">
    <source>
        <dbReference type="ARBA" id="ARBA00008537"/>
    </source>
</evidence>
<keyword evidence="5 8" id="KW-0812">Transmembrane</keyword>
<dbReference type="InterPro" id="IPR020846">
    <property type="entry name" value="MFS_dom"/>
</dbReference>
<sequence>MDNKIIYEGEKVTDKERTLIFINFIISCIASSMLTTALTTALPPIMKDFEIDFNTGQWLTSGFSLFISIITPLSAYLITSIKTKKLYCLALLFFIAGLTICALSPNFWIMMLGRIIQGCGNGLLTAMGQVIILTIYPPEKRGTIMGWFGLSIGFAPIIAPTIAGIIVDYVGWRMIFVISITIMVISLIFALFVFKNVLPIIEKSFDIVSLFISALAFGGITLAIGNMGKHKFVSFQVLMLLIIGIISIVLFVIRQLRLKTPLLDIRVLKDPMLSISIVSIVLVQLFLLGSTVIFPIYVQQLKKESATISGLVILPGSLLMALISPVVGKFYDKFGIKLLLLSSSIIILISNLSLFFINIHASIWIVAIIQVFRCLALGLIFTPILTWGMTNIPKTKTSDATALLNSIRNLGGAIGSALFVSIMTGVAKTIGSEKENPEMYGFNIVFLSMAILSLILVFF</sequence>
<dbReference type="NCBIfam" id="TIGR00711">
    <property type="entry name" value="efflux_EmrB"/>
    <property type="match status" value="1"/>
</dbReference>
<proteinExistence type="inferred from homology"/>
<dbReference type="GO" id="GO:0005886">
    <property type="term" value="C:plasma membrane"/>
    <property type="evidence" value="ECO:0007669"/>
    <property type="project" value="UniProtKB-SubCell"/>
</dbReference>
<evidence type="ECO:0000256" key="5">
    <source>
        <dbReference type="ARBA" id="ARBA00022692"/>
    </source>
</evidence>
<evidence type="ECO:0000313" key="10">
    <source>
        <dbReference type="EMBL" id="ORY11770.1"/>
    </source>
</evidence>
<dbReference type="PROSITE" id="PS50850">
    <property type="entry name" value="MFS"/>
    <property type="match status" value="1"/>
</dbReference>
<feature type="transmembrane region" description="Helical" evidence="8">
    <location>
        <begin position="310"/>
        <end position="331"/>
    </location>
</feature>
<gene>
    <name evidence="10" type="ORF">LY90DRAFT_392368</name>
</gene>
<dbReference type="SUPFAM" id="SSF103473">
    <property type="entry name" value="MFS general substrate transporter"/>
    <property type="match status" value="1"/>
</dbReference>
<feature type="transmembrane region" description="Helical" evidence="8">
    <location>
        <begin position="273"/>
        <end position="298"/>
    </location>
</feature>
<evidence type="ECO:0000256" key="6">
    <source>
        <dbReference type="ARBA" id="ARBA00022989"/>
    </source>
</evidence>
<protein>
    <submittedName>
        <fullName evidence="10">Major facilitator superfamily protein permease</fullName>
    </submittedName>
</protein>
<comment type="caution">
    <text evidence="10">The sequence shown here is derived from an EMBL/GenBank/DDBJ whole genome shotgun (WGS) entry which is preliminary data.</text>
</comment>
<feature type="transmembrane region" description="Helical" evidence="8">
    <location>
        <begin position="363"/>
        <end position="386"/>
    </location>
</feature>
<keyword evidence="4" id="KW-1003">Cell membrane</keyword>
<organism evidence="10 11">
    <name type="scientific">Neocallimastix californiae</name>
    <dbReference type="NCBI Taxonomy" id="1754190"/>
    <lineage>
        <taxon>Eukaryota</taxon>
        <taxon>Fungi</taxon>
        <taxon>Fungi incertae sedis</taxon>
        <taxon>Chytridiomycota</taxon>
        <taxon>Chytridiomycota incertae sedis</taxon>
        <taxon>Neocallimastigomycetes</taxon>
        <taxon>Neocallimastigales</taxon>
        <taxon>Neocallimastigaceae</taxon>
        <taxon>Neocallimastix</taxon>
    </lineage>
</organism>
<feature type="transmembrane region" description="Helical" evidence="8">
    <location>
        <begin position="338"/>
        <end position="357"/>
    </location>
</feature>
<dbReference type="CDD" id="cd17503">
    <property type="entry name" value="MFS_LmrB_MDR_like"/>
    <property type="match status" value="1"/>
</dbReference>
<keyword evidence="6 8" id="KW-1133">Transmembrane helix</keyword>
<dbReference type="EMBL" id="MCOG01000378">
    <property type="protein sequence ID" value="ORY11770.1"/>
    <property type="molecule type" value="Genomic_DNA"/>
</dbReference>
<feature type="transmembrane region" description="Helical" evidence="8">
    <location>
        <begin position="86"/>
        <end position="109"/>
    </location>
</feature>
<comment type="subcellular location">
    <subcellularLocation>
        <location evidence="1">Cell membrane</location>
        <topology evidence="1">Multi-pass membrane protein</topology>
    </subcellularLocation>
</comment>
<feature type="domain" description="Major facilitator superfamily (MFS) profile" evidence="9">
    <location>
        <begin position="1"/>
        <end position="459"/>
    </location>
</feature>
<dbReference type="PROSITE" id="PS51257">
    <property type="entry name" value="PROKAR_LIPOPROTEIN"/>
    <property type="match status" value="1"/>
</dbReference>
<evidence type="ECO:0000256" key="7">
    <source>
        <dbReference type="ARBA" id="ARBA00023136"/>
    </source>
</evidence>
<evidence type="ECO:0000256" key="8">
    <source>
        <dbReference type="SAM" id="Phobius"/>
    </source>
</evidence>
<feature type="transmembrane region" description="Helical" evidence="8">
    <location>
        <begin position="58"/>
        <end position="79"/>
    </location>
</feature>
<dbReference type="Gene3D" id="1.20.1250.20">
    <property type="entry name" value="MFS general substrate transporter like domains"/>
    <property type="match status" value="1"/>
</dbReference>
<evidence type="ECO:0000256" key="4">
    <source>
        <dbReference type="ARBA" id="ARBA00022475"/>
    </source>
</evidence>
<feature type="non-terminal residue" evidence="10">
    <location>
        <position position="459"/>
    </location>
</feature>
<evidence type="ECO:0000313" key="11">
    <source>
        <dbReference type="Proteomes" id="UP000193920"/>
    </source>
</evidence>
<feature type="transmembrane region" description="Helical" evidence="8">
    <location>
        <begin position="20"/>
        <end position="46"/>
    </location>
</feature>